<evidence type="ECO:0000256" key="1">
    <source>
        <dbReference type="SAM" id="MobiDB-lite"/>
    </source>
</evidence>
<dbReference type="RefSeq" id="WP_104142881.1">
    <property type="nucleotide sequence ID" value="NZ_PREU01000003.1"/>
</dbReference>
<dbReference type="AlphaFoldDB" id="A0A2S5GU69"/>
<dbReference type="EMBL" id="PREU01000003">
    <property type="protein sequence ID" value="PPA76496.1"/>
    <property type="molecule type" value="Genomic_DNA"/>
</dbReference>
<accession>A0A2S5GU69</accession>
<proteinExistence type="predicted"/>
<dbReference type="InterPro" id="IPR010985">
    <property type="entry name" value="Ribbon_hlx_hlx"/>
</dbReference>
<dbReference type="InterPro" id="IPR005569">
    <property type="entry name" value="Arc_DNA-bd_dom"/>
</dbReference>
<name>A0A2S5GU69_9BURK</name>
<evidence type="ECO:0000259" key="2">
    <source>
        <dbReference type="Pfam" id="PF03869"/>
    </source>
</evidence>
<feature type="compositionally biased region" description="Basic and acidic residues" evidence="1">
    <location>
        <begin position="133"/>
        <end position="168"/>
    </location>
</feature>
<dbReference type="SUPFAM" id="SSF47598">
    <property type="entry name" value="Ribbon-helix-helix"/>
    <property type="match status" value="1"/>
</dbReference>
<sequence length="168" mass="18757">MKQTDPQYKLRLPQELKDLIEEAAKANGRSMNAEMVFRLEQTFGAESKIPDVPIEQPADTGYQLITLSDASLDRLAERLAERPSWLKTMEKVFQDRTKDADGNPIMGDNGTPSRTPTIPGQNAPKRGLGAAPKAEKPKKEKPGITKKKVYEAEPTKIKLDHTSKEKDE</sequence>
<dbReference type="InterPro" id="IPR013321">
    <property type="entry name" value="Arc_rbn_hlx_hlx"/>
</dbReference>
<organism evidence="3 4">
    <name type="scientific">Achromobacter spanius</name>
    <dbReference type="NCBI Taxonomy" id="217203"/>
    <lineage>
        <taxon>Bacteria</taxon>
        <taxon>Pseudomonadati</taxon>
        <taxon>Pseudomonadota</taxon>
        <taxon>Betaproteobacteria</taxon>
        <taxon>Burkholderiales</taxon>
        <taxon>Alcaligenaceae</taxon>
        <taxon>Achromobacter</taxon>
    </lineage>
</organism>
<dbReference type="Proteomes" id="UP000239990">
    <property type="component" value="Unassembled WGS sequence"/>
</dbReference>
<feature type="region of interest" description="Disordered" evidence="1">
    <location>
        <begin position="95"/>
        <end position="168"/>
    </location>
</feature>
<reference evidence="3 4" key="1">
    <citation type="submission" date="2018-02" db="EMBL/GenBank/DDBJ databases">
        <title>Draft Genome of Achromobacter spanius stain 6.</title>
        <authorList>
            <person name="Gunasekera T.S."/>
            <person name="Radwan O."/>
            <person name="Ruiz O.N."/>
        </authorList>
    </citation>
    <scope>NUCLEOTIDE SEQUENCE [LARGE SCALE GENOMIC DNA]</scope>
    <source>
        <strain evidence="3 4">6</strain>
    </source>
</reference>
<dbReference type="GO" id="GO:0006355">
    <property type="term" value="P:regulation of DNA-templated transcription"/>
    <property type="evidence" value="ECO:0007669"/>
    <property type="project" value="InterPro"/>
</dbReference>
<dbReference type="GO" id="GO:0003677">
    <property type="term" value="F:DNA binding"/>
    <property type="evidence" value="ECO:0007669"/>
    <property type="project" value="InterPro"/>
</dbReference>
<protein>
    <recommendedName>
        <fullName evidence="2">Arc-like DNA binding domain-containing protein</fullName>
    </recommendedName>
</protein>
<dbReference type="OrthoDB" id="7029768at2"/>
<dbReference type="Gene3D" id="1.10.1220.10">
    <property type="entry name" value="Met repressor-like"/>
    <property type="match status" value="1"/>
</dbReference>
<feature type="domain" description="Arc-like DNA binding" evidence="2">
    <location>
        <begin position="3"/>
        <end position="50"/>
    </location>
</feature>
<evidence type="ECO:0000313" key="3">
    <source>
        <dbReference type="EMBL" id="PPA76496.1"/>
    </source>
</evidence>
<gene>
    <name evidence="3" type="ORF">C4E15_06795</name>
</gene>
<evidence type="ECO:0000313" key="4">
    <source>
        <dbReference type="Proteomes" id="UP000239990"/>
    </source>
</evidence>
<comment type="caution">
    <text evidence="3">The sequence shown here is derived from an EMBL/GenBank/DDBJ whole genome shotgun (WGS) entry which is preliminary data.</text>
</comment>
<feature type="compositionally biased region" description="Polar residues" evidence="1">
    <location>
        <begin position="110"/>
        <end position="120"/>
    </location>
</feature>
<dbReference type="Pfam" id="PF03869">
    <property type="entry name" value="Arc"/>
    <property type="match status" value="1"/>
</dbReference>